<dbReference type="AlphaFoldDB" id="L1Q4U5"/>
<comment type="caution">
    <text evidence="2">The sequence shown here is derived from an EMBL/GenBank/DDBJ whole genome shotgun (WGS) entry which is preliminary data.</text>
</comment>
<evidence type="ECO:0000313" key="2">
    <source>
        <dbReference type="EMBL" id="EKY22901.1"/>
    </source>
</evidence>
<accession>L1Q4U5</accession>
<organism evidence="2 3">
    <name type="scientific">Clostridium celatum DSM 1785</name>
    <dbReference type="NCBI Taxonomy" id="545697"/>
    <lineage>
        <taxon>Bacteria</taxon>
        <taxon>Bacillati</taxon>
        <taxon>Bacillota</taxon>
        <taxon>Clostridia</taxon>
        <taxon>Eubacteriales</taxon>
        <taxon>Clostridiaceae</taxon>
        <taxon>Clostridium</taxon>
    </lineage>
</organism>
<feature type="transmembrane region" description="Helical" evidence="1">
    <location>
        <begin position="12"/>
        <end position="34"/>
    </location>
</feature>
<keyword evidence="1" id="KW-0812">Transmembrane</keyword>
<protein>
    <submittedName>
        <fullName evidence="2">Uncharacterized protein</fullName>
    </submittedName>
</protein>
<reference evidence="2 3" key="1">
    <citation type="submission" date="2012-05" db="EMBL/GenBank/DDBJ databases">
        <authorList>
            <person name="Weinstock G."/>
            <person name="Sodergren E."/>
            <person name="Lobos E.A."/>
            <person name="Fulton L."/>
            <person name="Fulton R."/>
            <person name="Courtney L."/>
            <person name="Fronick C."/>
            <person name="O'Laughlin M."/>
            <person name="Godfrey J."/>
            <person name="Wilson R.M."/>
            <person name="Miner T."/>
            <person name="Farmer C."/>
            <person name="Delehaunty K."/>
            <person name="Cordes M."/>
            <person name="Minx P."/>
            <person name="Tomlinson C."/>
            <person name="Chen J."/>
            <person name="Wollam A."/>
            <person name="Pepin K.H."/>
            <person name="Bhonagiri V."/>
            <person name="Zhang X."/>
            <person name="Suruliraj S."/>
            <person name="Warren W."/>
            <person name="Mitreva M."/>
            <person name="Mardis E.R."/>
            <person name="Wilson R.K."/>
        </authorList>
    </citation>
    <scope>NUCLEOTIDE SEQUENCE [LARGE SCALE GENOMIC DNA]</scope>
    <source>
        <strain evidence="2 3">DSM 1785</strain>
    </source>
</reference>
<evidence type="ECO:0000256" key="1">
    <source>
        <dbReference type="SAM" id="Phobius"/>
    </source>
</evidence>
<dbReference type="RefSeq" id="WP_005215584.1">
    <property type="nucleotide sequence ID" value="NZ_KB291704.1"/>
</dbReference>
<keyword evidence="1" id="KW-0472">Membrane</keyword>
<dbReference type="HOGENOM" id="CLU_2205434_0_0_9"/>
<dbReference type="EMBL" id="AMEZ01000117">
    <property type="protein sequence ID" value="EKY22901.1"/>
    <property type="molecule type" value="Genomic_DNA"/>
</dbReference>
<proteinExistence type="predicted"/>
<evidence type="ECO:0000313" key="3">
    <source>
        <dbReference type="Proteomes" id="UP000010420"/>
    </source>
</evidence>
<gene>
    <name evidence="2" type="ORF">HMPREF0216_03062</name>
</gene>
<dbReference type="Proteomes" id="UP000010420">
    <property type="component" value="Unassembled WGS sequence"/>
</dbReference>
<keyword evidence="1" id="KW-1133">Transmembrane helix</keyword>
<name>L1Q4U5_9CLOT</name>
<keyword evidence="3" id="KW-1185">Reference proteome</keyword>
<sequence length="107" mass="12267">MNKTNKLMRKVLKIFLIILIVTNLSILIGIFFAFKNLSVDLTYAQSNNDSYSSLNNSEEYNYKTTLLNNVNGALEYLYEVEALNHNIGNTVLSIQIKMIFLAVHYLN</sequence>